<dbReference type="Proteomes" id="UP000230423">
    <property type="component" value="Unassembled WGS sequence"/>
</dbReference>
<accession>A0A2G9UIJ0</accession>
<dbReference type="EMBL" id="KZ346709">
    <property type="protein sequence ID" value="PIO69310.1"/>
    <property type="molecule type" value="Genomic_DNA"/>
</dbReference>
<dbReference type="GO" id="GO:0072594">
    <property type="term" value="P:establishment of protein localization to organelle"/>
    <property type="evidence" value="ECO:0007669"/>
    <property type="project" value="TreeGrafter"/>
</dbReference>
<keyword evidence="4" id="KW-0472">Membrane</keyword>
<keyword evidence="3" id="KW-1133">Transmembrane helix</keyword>
<dbReference type="PANTHER" id="PTHR11506:SF42">
    <property type="entry name" value="LYSOSOME-ASSOCIATED MEMBRANE GLYCOPROTEIN 5"/>
    <property type="match status" value="1"/>
</dbReference>
<evidence type="ECO:0000256" key="3">
    <source>
        <dbReference type="ARBA" id="ARBA00022989"/>
    </source>
</evidence>
<organism evidence="6 7">
    <name type="scientific">Teladorsagia circumcincta</name>
    <name type="common">Brown stomach worm</name>
    <name type="synonym">Ostertagia circumcincta</name>
    <dbReference type="NCBI Taxonomy" id="45464"/>
    <lineage>
        <taxon>Eukaryota</taxon>
        <taxon>Metazoa</taxon>
        <taxon>Ecdysozoa</taxon>
        <taxon>Nematoda</taxon>
        <taxon>Chromadorea</taxon>
        <taxon>Rhabditida</taxon>
        <taxon>Rhabditina</taxon>
        <taxon>Rhabditomorpha</taxon>
        <taxon>Strongyloidea</taxon>
        <taxon>Trichostrongylidae</taxon>
        <taxon>Teladorsagia</taxon>
    </lineage>
</organism>
<name>A0A2G9UIJ0_TELCI</name>
<dbReference type="GO" id="GO:0031902">
    <property type="term" value="C:late endosome membrane"/>
    <property type="evidence" value="ECO:0007669"/>
    <property type="project" value="TreeGrafter"/>
</dbReference>
<protein>
    <submittedName>
        <fullName evidence="6">Uncharacterized protein</fullName>
    </submittedName>
</protein>
<dbReference type="GO" id="GO:0005765">
    <property type="term" value="C:lysosomal membrane"/>
    <property type="evidence" value="ECO:0007669"/>
    <property type="project" value="TreeGrafter"/>
</dbReference>
<evidence type="ECO:0000313" key="6">
    <source>
        <dbReference type="EMBL" id="PIO69310.1"/>
    </source>
</evidence>
<reference evidence="6 7" key="1">
    <citation type="submission" date="2015-09" db="EMBL/GenBank/DDBJ databases">
        <title>Draft genome of the parasitic nematode Teladorsagia circumcincta isolate WARC Sus (inbred).</title>
        <authorList>
            <person name="Mitreva M."/>
        </authorList>
    </citation>
    <scope>NUCLEOTIDE SEQUENCE [LARGE SCALE GENOMIC DNA]</scope>
    <source>
        <strain evidence="6 7">S</strain>
    </source>
</reference>
<dbReference type="InterPro" id="IPR002000">
    <property type="entry name" value="Lysosome-assoc_membr_glycop"/>
</dbReference>
<proteinExistence type="predicted"/>
<evidence type="ECO:0000256" key="4">
    <source>
        <dbReference type="ARBA" id="ARBA00023136"/>
    </source>
</evidence>
<dbReference type="OrthoDB" id="6232933at2759"/>
<gene>
    <name evidence="6" type="ORF">TELCIR_08871</name>
</gene>
<keyword evidence="5" id="KW-0325">Glycoprotein</keyword>
<keyword evidence="2" id="KW-0732">Signal</keyword>
<evidence type="ECO:0000256" key="2">
    <source>
        <dbReference type="ARBA" id="ARBA00022729"/>
    </source>
</evidence>
<keyword evidence="7" id="KW-1185">Reference proteome</keyword>
<dbReference type="AlphaFoldDB" id="A0A2G9UIJ0"/>
<evidence type="ECO:0000256" key="1">
    <source>
        <dbReference type="ARBA" id="ARBA00022692"/>
    </source>
</evidence>
<keyword evidence="1" id="KW-0812">Transmembrane</keyword>
<dbReference type="GO" id="GO:0005886">
    <property type="term" value="C:plasma membrane"/>
    <property type="evidence" value="ECO:0007669"/>
    <property type="project" value="TreeGrafter"/>
</dbReference>
<evidence type="ECO:0000313" key="7">
    <source>
        <dbReference type="Proteomes" id="UP000230423"/>
    </source>
</evidence>
<sequence>MEAVESSSVQLLIESDEESKTMISWELRMVCWLMPLNQVMTKIVKRSLTPYQGWSVRFAFTTDSRFNGVGEFALYQVNVTADYPATKVLFPNAPDEVCPRDQHPTDMVPVIVGSCLAGLIVITMVTYLKRTLPEIEPKNVIGIYRAQIVKNHLICCCYYGRNDKKSFINRRCNHLKAQSTTKLRDYSLKYLLRIGAAVVTRGVFQERSLGNLLTPVNHKPTAREINWRRRRVIPTMVNA</sequence>
<evidence type="ECO:0000256" key="5">
    <source>
        <dbReference type="ARBA" id="ARBA00023180"/>
    </source>
</evidence>
<dbReference type="PANTHER" id="PTHR11506">
    <property type="entry name" value="LYSOSOME-ASSOCIATED MEMBRANE GLYCOPROTEIN"/>
    <property type="match status" value="1"/>
</dbReference>